<feature type="chain" id="PRO_5035223612" evidence="2">
    <location>
        <begin position="28"/>
        <end position="1874"/>
    </location>
</feature>
<sequence>MSRRTTTLVGWCCTLLIITCVIHVTLTEALITRSHHVAAYVIGRPSGLANLSLPEEENGKYSGLRTVEVHEDKVYQLHATTKDFSEEHRMHTGPEILPKDNSASCDQGSSQCTRWSSHVNRPAVGKRLRRAAERQSDTNSDVKQKEGYGVVVRSRKTRRQLPGGDLDAAGQTHSLSYGLLDSSGGGGGGIFVGTGLGGDFGGFGGLGTLTAGLRGGFGAGFGDGVGNTISSSPFLPELSVPVGGQPPLLPLSLSGGGLGSLSLAGGFGGFNSGFLSGSLPQGFGGSLQFNSFGGQGNFGPTDAFAPDVSRQPATNPYHSAFKATFNDPSFSPLPFPKDERLKLLEKEVRRDLDIDDKQLTPEQRTTKAIYESISGIIEKPSGPNSRQNLNGVYPSTPKDKEGPQYEASDTTALRPTQPTFEDHLGGSSTPGSLSFPSGWRPADDAPSPPAVTSFSDTLDRDQQGHSFITHDGFPIDESSKLTPFASHVEEAPQVTSAVPVSQGPDDSKSYPPPLVSSSKSITVLPPPRNFPSFEETRLHEEPQLIFFSEEELTGPPLEEHQVQTSSDDITAANYDGPGDRPTHTHRPPAEDSRDKTPLRFEIRPVPNGRPRLQNPSVREHPLKGVVSRLPPLGIPDSSRRPVKLPSLRRPRPQAPGIQRHKDHHPTPHVESENDDSFIQENYQPILHPVGVSGRGRTSSRPHRPPIITPKPRRPLNRPLLRPRRPSMTLGRPGHRLRGSHTQSTSTTDNRNITVDPVLDLFTGKIPTLRQHRPHPETQNRDQPLISGRKNSKSVLRPLPPPPPYVKLNKPNPQESQYTTTLTTDKEPKIELPKLLSSAEFLSLAELHNSNPKPKLDFDILPTTTGDTGVTPEDSYTRTTQLTTHYKDPLKVSFKKNDNGSPGTTLPEITQPRTPTPSSRSHTVTPFKLQATQTRPRPSQTRSYIPVFGSQSSSSRPNPSRMKSLVFRHQRPTSFRTQPSPPSSSRTQPSPPSSSRTQPSPPSSSRTQPSPPSSSRTQPSPPSSSRTQPSPPSSSRTQPSPPSSSRTQPSPPSSSRTQPSPSSSFRTQPSPPSSSRTQPSPPSSSRTQPSPSSSFRTQPSPPSSSRTQPSPPSSSRTQPSPSSSFRTQPSPPSSSRTQPSPPSSSRTQPSPSSSFRTQPSPPSSSRTQPSPPSSSRTQPSLSTTVKKDILEASKDTAQAGLSISFVSVGNTRVEVLGRGRAQYSSSSCTSPLATKNSAVHPPNPVSHPPLESLNVNDNEKQFKEYKGELSSTTTEIPIKANTFSTTLDNLKENLRSKLPLHPWVQESFGVRKEPRRQELHLPRARGPHINHSSRGYSPLRYGEPFTGKHNGFAPQSDQTQPKRPTPPPSNPLSSQRQQFNGPPPPPPSTSELPSPPNLPSQSSTTKQQNRPLPGEGDSASPIPQTPSSKQLLSIPPRHLPLAPHENTSSSQRSSTLPPSPPPLLHRLEFQPRRPPPPPPSTSPATQRSPSPISRLLIQPRPKSTTTTQRNPAAVHPLVFHPQVSTPATQRSLKSHHQNPSQQTFVGQSQGLQEQPNQQPKFIFPAPHYSLFRQPHQSQQQQPPSHRLPPQQRLQSLRPPPQEARRPPAVSGSSFQRRTNSPSSSLSGAPDQLHSSTGRVQQRTQKISFSMSLKDLAQGGRISGLSQEPSPLPQAQQHSSTSVGPTPRSSTTPSEHKFFLNRHDFQNVSPRPPTGQDPVTINSNTQQKDILKGSFSAGNRLHARPSLSRPPNTMIPTQEHPAAQIPSSEAAKYLVTSTATLPPPATTTGHHRLELHVDSSSTKVSSFSKVFSSNKSLSAATTLSSVSLVTSKVPLLSVAKMKTATLASPVMSKVPVISATQVTPKALVKSKAQVTS</sequence>
<evidence type="ECO:0000256" key="1">
    <source>
        <dbReference type="SAM" id="MobiDB-lite"/>
    </source>
</evidence>
<feature type="compositionally biased region" description="Polar residues" evidence="1">
    <location>
        <begin position="1521"/>
        <end position="1558"/>
    </location>
</feature>
<comment type="caution">
    <text evidence="3">The sequence shown here is derived from an EMBL/GenBank/DDBJ whole genome shotgun (WGS) entry which is preliminary data.</text>
</comment>
<feature type="region of interest" description="Disordered" evidence="1">
    <location>
        <begin position="375"/>
        <end position="674"/>
    </location>
</feature>
<feature type="region of interest" description="Disordered" evidence="1">
    <location>
        <begin position="687"/>
        <end position="754"/>
    </location>
</feature>
<feature type="compositionally biased region" description="Basic and acidic residues" evidence="1">
    <location>
        <begin position="130"/>
        <end position="146"/>
    </location>
</feature>
<evidence type="ECO:0000313" key="3">
    <source>
        <dbReference type="EMBL" id="KAG7170018.1"/>
    </source>
</evidence>
<feature type="region of interest" description="Disordered" evidence="1">
    <location>
        <begin position="848"/>
        <end position="1188"/>
    </location>
</feature>
<feature type="compositionally biased region" description="Polar residues" evidence="1">
    <location>
        <begin position="1352"/>
        <end position="1361"/>
    </location>
</feature>
<feature type="compositionally biased region" description="Low complexity" evidence="1">
    <location>
        <begin position="949"/>
        <end position="963"/>
    </location>
</feature>
<feature type="region of interest" description="Disordered" evidence="1">
    <location>
        <begin position="766"/>
        <end position="823"/>
    </location>
</feature>
<feature type="compositionally biased region" description="Polar residues" evidence="1">
    <location>
        <begin position="1370"/>
        <end position="1379"/>
    </location>
</feature>
<accession>A0A8J5MZR8</accession>
<feature type="compositionally biased region" description="Pro residues" evidence="1">
    <location>
        <begin position="1471"/>
        <end position="1480"/>
    </location>
</feature>
<feature type="compositionally biased region" description="Polar residues" evidence="1">
    <location>
        <begin position="1500"/>
        <end position="1509"/>
    </location>
</feature>
<feature type="compositionally biased region" description="Low complexity" evidence="1">
    <location>
        <begin position="1572"/>
        <end position="1595"/>
    </location>
</feature>
<feature type="compositionally biased region" description="Low complexity" evidence="1">
    <location>
        <begin position="1481"/>
        <end position="1490"/>
    </location>
</feature>
<feature type="compositionally biased region" description="Polar residues" evidence="1">
    <location>
        <begin position="898"/>
        <end position="942"/>
    </location>
</feature>
<evidence type="ECO:0000313" key="4">
    <source>
        <dbReference type="Proteomes" id="UP000747542"/>
    </source>
</evidence>
<feature type="compositionally biased region" description="Polar residues" evidence="1">
    <location>
        <begin position="407"/>
        <end position="419"/>
    </location>
</feature>
<organism evidence="3 4">
    <name type="scientific">Homarus americanus</name>
    <name type="common">American lobster</name>
    <dbReference type="NCBI Taxonomy" id="6706"/>
    <lineage>
        <taxon>Eukaryota</taxon>
        <taxon>Metazoa</taxon>
        <taxon>Ecdysozoa</taxon>
        <taxon>Arthropoda</taxon>
        <taxon>Crustacea</taxon>
        <taxon>Multicrustacea</taxon>
        <taxon>Malacostraca</taxon>
        <taxon>Eumalacostraca</taxon>
        <taxon>Eucarida</taxon>
        <taxon>Decapoda</taxon>
        <taxon>Pleocyemata</taxon>
        <taxon>Astacidea</taxon>
        <taxon>Nephropoidea</taxon>
        <taxon>Nephropidae</taxon>
        <taxon>Homarus</taxon>
    </lineage>
</organism>
<keyword evidence="2" id="KW-0732">Signal</keyword>
<feature type="compositionally biased region" description="Basic and acidic residues" evidence="1">
    <location>
        <begin position="884"/>
        <end position="897"/>
    </location>
</feature>
<feature type="compositionally biased region" description="Polar residues" evidence="1">
    <location>
        <begin position="1609"/>
        <end position="1642"/>
    </location>
</feature>
<feature type="region of interest" description="Disordered" evidence="1">
    <location>
        <begin position="94"/>
        <end position="168"/>
    </location>
</feature>
<proteinExistence type="predicted"/>
<feature type="compositionally biased region" description="Basic and acidic residues" evidence="1">
    <location>
        <begin position="1308"/>
        <end position="1320"/>
    </location>
</feature>
<reference evidence="3" key="1">
    <citation type="journal article" date="2021" name="Sci. Adv.">
        <title>The American lobster genome reveals insights on longevity, neural, and immune adaptations.</title>
        <authorList>
            <person name="Polinski J.M."/>
            <person name="Zimin A.V."/>
            <person name="Clark K.F."/>
            <person name="Kohn A.B."/>
            <person name="Sadowski N."/>
            <person name="Timp W."/>
            <person name="Ptitsyn A."/>
            <person name="Khanna P."/>
            <person name="Romanova D.Y."/>
            <person name="Williams P."/>
            <person name="Greenwood S.J."/>
            <person name="Moroz L.L."/>
            <person name="Walt D.R."/>
            <person name="Bodnar A.G."/>
        </authorList>
    </citation>
    <scope>NUCLEOTIDE SEQUENCE</scope>
    <source>
        <strain evidence="3">GMGI-L3</strain>
    </source>
</reference>
<feature type="compositionally biased region" description="Polar residues" evidence="1">
    <location>
        <begin position="1662"/>
        <end position="1691"/>
    </location>
</feature>
<feature type="compositionally biased region" description="Low complexity" evidence="1">
    <location>
        <begin position="971"/>
        <end position="1179"/>
    </location>
</feature>
<dbReference type="EMBL" id="JAHLQT010014894">
    <property type="protein sequence ID" value="KAG7170018.1"/>
    <property type="molecule type" value="Genomic_DNA"/>
</dbReference>
<feature type="non-terminal residue" evidence="3">
    <location>
        <position position="1"/>
    </location>
</feature>
<feature type="compositionally biased region" description="Polar residues" evidence="1">
    <location>
        <begin position="1221"/>
        <end position="1236"/>
    </location>
</feature>
<keyword evidence="4" id="KW-1185">Reference proteome</keyword>
<evidence type="ECO:0000256" key="2">
    <source>
        <dbReference type="SAM" id="SignalP"/>
    </source>
</evidence>
<name>A0A8J5MZR8_HOMAM</name>
<feature type="signal peptide" evidence="2">
    <location>
        <begin position="1"/>
        <end position="27"/>
    </location>
</feature>
<gene>
    <name evidence="3" type="primary">Magel2-L3</name>
    <name evidence="3" type="ORF">Hamer_G012240</name>
</gene>
<dbReference type="Proteomes" id="UP000747542">
    <property type="component" value="Unassembled WGS sequence"/>
</dbReference>
<feature type="region of interest" description="Disordered" evidence="1">
    <location>
        <begin position="1308"/>
        <end position="1642"/>
    </location>
</feature>
<feature type="compositionally biased region" description="Pro residues" evidence="1">
    <location>
        <begin position="1380"/>
        <end position="1397"/>
    </location>
</feature>
<feature type="compositionally biased region" description="Polar residues" evidence="1">
    <location>
        <begin position="813"/>
        <end position="822"/>
    </location>
</feature>
<feature type="compositionally biased region" description="Basic residues" evidence="1">
    <location>
        <begin position="710"/>
        <end position="724"/>
    </location>
</feature>
<feature type="compositionally biased region" description="Polar residues" evidence="1">
    <location>
        <begin position="1420"/>
        <end position="1430"/>
    </location>
</feature>
<protein>
    <submittedName>
        <fullName evidence="3">MAGE-like protein 2-like 3</fullName>
    </submittedName>
</protein>
<feature type="compositionally biased region" description="Basic residues" evidence="1">
    <location>
        <begin position="640"/>
        <end position="651"/>
    </location>
</feature>
<feature type="compositionally biased region" description="Polar residues" evidence="1">
    <location>
        <begin position="101"/>
        <end position="119"/>
    </location>
</feature>
<feature type="compositionally biased region" description="Polar residues" evidence="1">
    <location>
        <begin position="739"/>
        <end position="752"/>
    </location>
</feature>
<feature type="compositionally biased region" description="Basic and acidic residues" evidence="1">
    <location>
        <begin position="577"/>
        <end position="602"/>
    </location>
</feature>
<feature type="region of interest" description="Disordered" evidence="1">
    <location>
        <begin position="1659"/>
        <end position="1693"/>
    </location>
</feature>
<feature type="compositionally biased region" description="Polar residues" evidence="1">
    <location>
        <begin position="426"/>
        <end position="435"/>
    </location>
</feature>
<feature type="region of interest" description="Disordered" evidence="1">
    <location>
        <begin position="1220"/>
        <end position="1254"/>
    </location>
</feature>